<feature type="compositionally biased region" description="Basic and acidic residues" evidence="14">
    <location>
        <begin position="277"/>
        <end position="289"/>
    </location>
</feature>
<comment type="catalytic activity">
    <reaction evidence="1 12 13">
        <text>Endonucleolytic cleavage to 5'-phosphomonoester.</text>
        <dbReference type="EC" id="3.1.26.4"/>
    </reaction>
</comment>
<evidence type="ECO:0000256" key="10">
    <source>
        <dbReference type="ARBA" id="ARBA00022801"/>
    </source>
</evidence>
<dbReference type="eggNOG" id="KOG2299">
    <property type="taxonomic scope" value="Eukaryota"/>
</dbReference>
<dbReference type="Gene3D" id="3.30.420.10">
    <property type="entry name" value="Ribonuclease H-like superfamily/Ribonuclease H"/>
    <property type="match status" value="1"/>
</dbReference>
<evidence type="ECO:0000256" key="5">
    <source>
        <dbReference type="ARBA" id="ARBA00007383"/>
    </source>
</evidence>
<dbReference type="VEuPathDB" id="FungiDB:HpaG805893"/>
<evidence type="ECO:0000256" key="2">
    <source>
        <dbReference type="ARBA" id="ARBA00001946"/>
    </source>
</evidence>
<comment type="similarity">
    <text evidence="5 13">Belongs to the RNase HII family.</text>
</comment>
<dbReference type="GO" id="GO:0046872">
    <property type="term" value="F:metal ion binding"/>
    <property type="evidence" value="ECO:0007669"/>
    <property type="project" value="UniProtKB-KW"/>
</dbReference>
<feature type="binding site" evidence="12">
    <location>
        <position position="184"/>
    </location>
    <ligand>
        <name>a divalent metal cation</name>
        <dbReference type="ChEBI" id="CHEBI:60240"/>
    </ligand>
</feature>
<dbReference type="NCBIfam" id="NF000595">
    <property type="entry name" value="PRK00015.1-3"/>
    <property type="match status" value="1"/>
</dbReference>
<organism evidence="16 17">
    <name type="scientific">Hyaloperonospora arabidopsidis (strain Emoy2)</name>
    <name type="common">Downy mildew agent</name>
    <name type="synonym">Peronospora arabidopsidis</name>
    <dbReference type="NCBI Taxonomy" id="559515"/>
    <lineage>
        <taxon>Eukaryota</taxon>
        <taxon>Sar</taxon>
        <taxon>Stramenopiles</taxon>
        <taxon>Oomycota</taxon>
        <taxon>Peronosporomycetes</taxon>
        <taxon>Peronosporales</taxon>
        <taxon>Peronosporaceae</taxon>
        <taxon>Hyaloperonospora</taxon>
    </lineage>
</organism>
<keyword evidence="6" id="KW-0963">Cytoplasm</keyword>
<comment type="subcellular location">
    <subcellularLocation>
        <location evidence="4">Cytoplasm</location>
    </subcellularLocation>
</comment>
<protein>
    <recommendedName>
        <fullName evidence="13">Ribonuclease</fullName>
        <ecNumber evidence="13">3.1.26.4</ecNumber>
    </recommendedName>
</protein>
<feature type="binding site" evidence="12">
    <location>
        <position position="87"/>
    </location>
    <ligand>
        <name>a divalent metal cation</name>
        <dbReference type="ChEBI" id="CHEBI:60240"/>
    </ligand>
</feature>
<keyword evidence="8 12" id="KW-0479">Metal-binding</keyword>
<dbReference type="PANTHER" id="PTHR10954">
    <property type="entry name" value="RIBONUCLEASE H2 SUBUNIT A"/>
    <property type="match status" value="1"/>
</dbReference>
<feature type="compositionally biased region" description="Low complexity" evidence="14">
    <location>
        <begin position="291"/>
        <end position="302"/>
    </location>
</feature>
<dbReference type="GO" id="GO:0032299">
    <property type="term" value="C:ribonuclease H2 complex"/>
    <property type="evidence" value="ECO:0007669"/>
    <property type="project" value="TreeGrafter"/>
</dbReference>
<dbReference type="EMBL" id="JH598261">
    <property type="status" value="NOT_ANNOTATED_CDS"/>
    <property type="molecule type" value="Genomic_DNA"/>
</dbReference>
<dbReference type="Proteomes" id="UP000011713">
    <property type="component" value="Unassembled WGS sequence"/>
</dbReference>
<evidence type="ECO:0000256" key="9">
    <source>
        <dbReference type="ARBA" id="ARBA00022759"/>
    </source>
</evidence>
<keyword evidence="9 12" id="KW-0255">Endonuclease</keyword>
<dbReference type="EC" id="3.1.26.4" evidence="13"/>
<evidence type="ECO:0000313" key="16">
    <source>
        <dbReference type="EnsemblProtists" id="HpaP805893"/>
    </source>
</evidence>
<evidence type="ECO:0000256" key="6">
    <source>
        <dbReference type="ARBA" id="ARBA00022490"/>
    </source>
</evidence>
<dbReference type="GO" id="GO:0005737">
    <property type="term" value="C:cytoplasm"/>
    <property type="evidence" value="ECO:0007669"/>
    <property type="project" value="UniProtKB-SubCell"/>
</dbReference>
<evidence type="ECO:0000256" key="14">
    <source>
        <dbReference type="SAM" id="MobiDB-lite"/>
    </source>
</evidence>
<dbReference type="HAMAP" id="MF_00052_B">
    <property type="entry name" value="RNase_HII_B"/>
    <property type="match status" value="1"/>
</dbReference>
<dbReference type="STRING" id="559515.M4BHL7"/>
<dbReference type="PROSITE" id="PS51975">
    <property type="entry name" value="RNASE_H_2"/>
    <property type="match status" value="1"/>
</dbReference>
<keyword evidence="10 12" id="KW-0378">Hydrolase</keyword>
<dbReference type="GO" id="GO:0043137">
    <property type="term" value="P:DNA replication, removal of RNA primer"/>
    <property type="evidence" value="ECO:0007669"/>
    <property type="project" value="TreeGrafter"/>
</dbReference>
<evidence type="ECO:0000256" key="11">
    <source>
        <dbReference type="ARBA" id="ARBA00023211"/>
    </source>
</evidence>
<keyword evidence="11" id="KW-0464">Manganese</keyword>
<dbReference type="InterPro" id="IPR012337">
    <property type="entry name" value="RNaseH-like_sf"/>
</dbReference>
<dbReference type="GO" id="GO:0003723">
    <property type="term" value="F:RNA binding"/>
    <property type="evidence" value="ECO:0007669"/>
    <property type="project" value="UniProtKB-UniRule"/>
</dbReference>
<dbReference type="OMA" id="YPTKLHL"/>
<dbReference type="InterPro" id="IPR001352">
    <property type="entry name" value="RNase_HII/HIII"/>
</dbReference>
<evidence type="ECO:0000259" key="15">
    <source>
        <dbReference type="PROSITE" id="PS51975"/>
    </source>
</evidence>
<dbReference type="InterPro" id="IPR022898">
    <property type="entry name" value="RNase_HII"/>
</dbReference>
<dbReference type="GO" id="GO:0004523">
    <property type="term" value="F:RNA-DNA hybrid ribonuclease activity"/>
    <property type="evidence" value="ECO:0007669"/>
    <property type="project" value="UniProtKB-UniRule"/>
</dbReference>
<sequence length="302" mass="32785">MRTTVTKRGVKVAAPRRSARLKAAKSLIASTKRSAVTHSVSTPSPGVSKSAKRVLTVAKEGPTFTLSRVFETRYEARGYSVVIGVDEAGRGPLAGPVVAAACHVPLDVTIAGVNDSKKIVESQREELFELVTTHPRITYAVHINSAQRIDEMNILQASLESMAKSVHDVAERLQQTDRTFVLVDGNKLPPTLELSAETVVKGDTKVYSIAAASIIAKVTRDRLMREYDQQYPQYGLAQHKGYPTKAHVAAIAKHGPCAIHRMTFAPLRSNVACKQKAKDESATIHEGRRQTASTTMTKATTS</sequence>
<dbReference type="AlphaFoldDB" id="M4BHL7"/>
<feature type="region of interest" description="Disordered" evidence="14">
    <location>
        <begin position="277"/>
        <end position="302"/>
    </location>
</feature>
<keyword evidence="17" id="KW-1185">Reference proteome</keyword>
<dbReference type="GO" id="GO:0006298">
    <property type="term" value="P:mismatch repair"/>
    <property type="evidence" value="ECO:0007669"/>
    <property type="project" value="TreeGrafter"/>
</dbReference>
<keyword evidence="7 12" id="KW-0540">Nuclease</keyword>
<dbReference type="InParanoid" id="M4BHL7"/>
<reference evidence="17" key="1">
    <citation type="journal article" date="2010" name="Science">
        <title>Signatures of adaptation to obligate biotrophy in the Hyaloperonospora arabidopsidis genome.</title>
        <authorList>
            <person name="Baxter L."/>
            <person name="Tripathy S."/>
            <person name="Ishaque N."/>
            <person name="Boot N."/>
            <person name="Cabral A."/>
            <person name="Kemen E."/>
            <person name="Thines M."/>
            <person name="Ah-Fong A."/>
            <person name="Anderson R."/>
            <person name="Badejoko W."/>
            <person name="Bittner-Eddy P."/>
            <person name="Boore J.L."/>
            <person name="Chibucos M.C."/>
            <person name="Coates M."/>
            <person name="Dehal P."/>
            <person name="Delehaunty K."/>
            <person name="Dong S."/>
            <person name="Downton P."/>
            <person name="Dumas B."/>
            <person name="Fabro G."/>
            <person name="Fronick C."/>
            <person name="Fuerstenberg S.I."/>
            <person name="Fulton L."/>
            <person name="Gaulin E."/>
            <person name="Govers F."/>
            <person name="Hughes L."/>
            <person name="Humphray S."/>
            <person name="Jiang R.H."/>
            <person name="Judelson H."/>
            <person name="Kamoun S."/>
            <person name="Kyung K."/>
            <person name="Meijer H."/>
            <person name="Minx P."/>
            <person name="Morris P."/>
            <person name="Nelson J."/>
            <person name="Phuntumart V."/>
            <person name="Qutob D."/>
            <person name="Rehmany A."/>
            <person name="Rougon-Cardoso A."/>
            <person name="Ryden P."/>
            <person name="Torto-Alalibo T."/>
            <person name="Studholme D."/>
            <person name="Wang Y."/>
            <person name="Win J."/>
            <person name="Wood J."/>
            <person name="Clifton S.W."/>
            <person name="Rogers J."/>
            <person name="Van den Ackerveken G."/>
            <person name="Jones J.D."/>
            <person name="McDowell J.M."/>
            <person name="Beynon J."/>
            <person name="Tyler B.M."/>
        </authorList>
    </citation>
    <scope>NUCLEOTIDE SEQUENCE [LARGE SCALE GENOMIC DNA]</scope>
    <source>
        <strain evidence="17">Emoy2</strain>
    </source>
</reference>
<comment type="function">
    <text evidence="3 13">Endonuclease that specifically degrades the RNA of RNA-DNA hybrids.</text>
</comment>
<evidence type="ECO:0000256" key="3">
    <source>
        <dbReference type="ARBA" id="ARBA00004065"/>
    </source>
</evidence>
<comment type="cofactor">
    <cofactor evidence="2">
        <name>Mg(2+)</name>
        <dbReference type="ChEBI" id="CHEBI:18420"/>
    </cofactor>
</comment>
<evidence type="ECO:0000313" key="17">
    <source>
        <dbReference type="Proteomes" id="UP000011713"/>
    </source>
</evidence>
<reference evidence="16" key="2">
    <citation type="submission" date="2015-06" db="UniProtKB">
        <authorList>
            <consortium name="EnsemblProtists"/>
        </authorList>
    </citation>
    <scope>IDENTIFICATION</scope>
    <source>
        <strain evidence="16">Emoy2</strain>
    </source>
</reference>
<dbReference type="EnsemblProtists" id="HpaT805893">
    <property type="protein sequence ID" value="HpaP805893"/>
    <property type="gene ID" value="HpaG805893"/>
</dbReference>
<comment type="cofactor">
    <cofactor evidence="12">
        <name>Mn(2+)</name>
        <dbReference type="ChEBI" id="CHEBI:29035"/>
    </cofactor>
    <cofactor evidence="12">
        <name>Mg(2+)</name>
        <dbReference type="ChEBI" id="CHEBI:18420"/>
    </cofactor>
    <text evidence="12">Manganese or magnesium. Binds 1 divalent metal ion per monomer in the absence of substrate. May bind a second metal ion after substrate binding.</text>
</comment>
<evidence type="ECO:0000256" key="4">
    <source>
        <dbReference type="ARBA" id="ARBA00004496"/>
    </source>
</evidence>
<dbReference type="Pfam" id="PF01351">
    <property type="entry name" value="RNase_HII"/>
    <property type="match status" value="1"/>
</dbReference>
<dbReference type="InterPro" id="IPR036397">
    <property type="entry name" value="RNaseH_sf"/>
</dbReference>
<accession>M4BHL7</accession>
<dbReference type="FunFam" id="3.30.420.10:FF:000006">
    <property type="entry name" value="Ribonuclease HII"/>
    <property type="match status" value="1"/>
</dbReference>
<evidence type="ECO:0000256" key="12">
    <source>
        <dbReference type="PROSITE-ProRule" id="PRU01319"/>
    </source>
</evidence>
<dbReference type="PANTHER" id="PTHR10954:SF23">
    <property type="entry name" value="RIBONUCLEASE"/>
    <property type="match status" value="1"/>
</dbReference>
<feature type="domain" description="RNase H type-2" evidence="15">
    <location>
        <begin position="80"/>
        <end position="276"/>
    </location>
</feature>
<dbReference type="InterPro" id="IPR024567">
    <property type="entry name" value="RNase_HII/HIII_dom"/>
</dbReference>
<evidence type="ECO:0000256" key="7">
    <source>
        <dbReference type="ARBA" id="ARBA00022722"/>
    </source>
</evidence>
<feature type="binding site" evidence="12">
    <location>
        <position position="86"/>
    </location>
    <ligand>
        <name>a divalent metal cation</name>
        <dbReference type="ChEBI" id="CHEBI:60240"/>
    </ligand>
</feature>
<evidence type="ECO:0000256" key="1">
    <source>
        <dbReference type="ARBA" id="ARBA00000077"/>
    </source>
</evidence>
<dbReference type="HOGENOM" id="CLU_036532_2_2_1"/>
<name>M4BHL7_HYAAE</name>
<evidence type="ECO:0000256" key="8">
    <source>
        <dbReference type="ARBA" id="ARBA00022723"/>
    </source>
</evidence>
<dbReference type="CDD" id="cd07182">
    <property type="entry name" value="RNase_HII_bacteria_HII_like"/>
    <property type="match status" value="1"/>
</dbReference>
<proteinExistence type="inferred from homology"/>
<dbReference type="SUPFAM" id="SSF53098">
    <property type="entry name" value="Ribonuclease H-like"/>
    <property type="match status" value="1"/>
</dbReference>
<evidence type="ECO:0000256" key="13">
    <source>
        <dbReference type="RuleBase" id="RU003515"/>
    </source>
</evidence>